<evidence type="ECO:0000313" key="3">
    <source>
        <dbReference type="EMBL" id="KAL0640311.1"/>
    </source>
</evidence>
<sequence length="535" mass="61122">MAPVRESMKPFDSTDIDERICILQNYGLSQRNKDVELGETPVMFYDYAFDEYQKLDEYEGQIVEKKKDLWAASPATGEDRYKLNHDEYFPKRQCELGRALFLRVIDFPELRYCWTEGFLKAIRAQMKPETHNSPPDQQALEREQEQFLIETLRKLIPQAPDPAGPDIFKSGISFSALTGRESADKAASRKPPGSGSADNAFLALMVYMPYFDISTIPDRKTESLTLPEYRLLERGEPVIQYPPSGDRNKDLLVHQAWFMMLNNEIIAMFRSAEDKHSDPVMTKRRPQPLFPDQHRTGAFHALVQMISNIFTSSRKRSLNFFLEKIAKGEFDTQHRIYNNDNTVVQTLDSLVIDLITLKSIVKSQVEILEDLQDIYENTTRTPAQGNCHNKNVVKIPVLQKAVEEIPFAVVTIEAVVRERKKYQEKLDVLLERAERSKKHLSRILKMEALQYVIGTQTIHLLGATTSQTQEINEQLSKTGDSQATTAVLATEAQTIELEKQRQIVTSFTILTTLFLPLGFCASVGFRIALTALMED</sequence>
<comment type="caution">
    <text evidence="3">The sequence shown here is derived from an EMBL/GenBank/DDBJ whole genome shotgun (WGS) entry which is preliminary data.</text>
</comment>
<dbReference type="Proteomes" id="UP001447188">
    <property type="component" value="Unassembled WGS sequence"/>
</dbReference>
<keyword evidence="2" id="KW-0472">Membrane</keyword>
<keyword evidence="2" id="KW-0812">Transmembrane</keyword>
<evidence type="ECO:0000256" key="1">
    <source>
        <dbReference type="SAM" id="Coils"/>
    </source>
</evidence>
<reference evidence="3 4" key="1">
    <citation type="submission" date="2024-02" db="EMBL/GenBank/DDBJ databases">
        <title>Discinaceae phylogenomics.</title>
        <authorList>
            <person name="Dirks A.C."/>
            <person name="James T.Y."/>
        </authorList>
    </citation>
    <scope>NUCLEOTIDE SEQUENCE [LARGE SCALE GENOMIC DNA]</scope>
    <source>
        <strain evidence="3 4">ACD0624</strain>
    </source>
</reference>
<keyword evidence="1" id="KW-0175">Coiled coil</keyword>
<keyword evidence="4" id="KW-1185">Reference proteome</keyword>
<evidence type="ECO:0000313" key="4">
    <source>
        <dbReference type="Proteomes" id="UP001447188"/>
    </source>
</evidence>
<proteinExistence type="predicted"/>
<evidence type="ECO:0000256" key="2">
    <source>
        <dbReference type="SAM" id="Phobius"/>
    </source>
</evidence>
<gene>
    <name evidence="3" type="ORF">Q9L58_000591</name>
</gene>
<dbReference type="EMBL" id="JBBBZM010000004">
    <property type="protein sequence ID" value="KAL0640311.1"/>
    <property type="molecule type" value="Genomic_DNA"/>
</dbReference>
<accession>A0ABR3GWH3</accession>
<keyword evidence="2" id="KW-1133">Transmembrane helix</keyword>
<protein>
    <submittedName>
        <fullName evidence="3">Uncharacterized protein</fullName>
    </submittedName>
</protein>
<feature type="transmembrane region" description="Helical" evidence="2">
    <location>
        <begin position="507"/>
        <end position="529"/>
    </location>
</feature>
<name>A0ABR3GWH3_9PEZI</name>
<feature type="coiled-coil region" evidence="1">
    <location>
        <begin position="412"/>
        <end position="439"/>
    </location>
</feature>
<organism evidence="3 4">
    <name type="scientific">Discina gigas</name>
    <dbReference type="NCBI Taxonomy" id="1032678"/>
    <lineage>
        <taxon>Eukaryota</taxon>
        <taxon>Fungi</taxon>
        <taxon>Dikarya</taxon>
        <taxon>Ascomycota</taxon>
        <taxon>Pezizomycotina</taxon>
        <taxon>Pezizomycetes</taxon>
        <taxon>Pezizales</taxon>
        <taxon>Discinaceae</taxon>
        <taxon>Discina</taxon>
    </lineage>
</organism>